<comment type="caution">
    <text evidence="2">The sequence shown here is derived from an EMBL/GenBank/DDBJ whole genome shotgun (WGS) entry which is preliminary data.</text>
</comment>
<dbReference type="EMBL" id="LAZR01000049">
    <property type="protein sequence ID" value="KKN98911.1"/>
    <property type="molecule type" value="Genomic_DNA"/>
</dbReference>
<organism evidence="2">
    <name type="scientific">marine sediment metagenome</name>
    <dbReference type="NCBI Taxonomy" id="412755"/>
    <lineage>
        <taxon>unclassified sequences</taxon>
        <taxon>metagenomes</taxon>
        <taxon>ecological metagenomes</taxon>
    </lineage>
</organism>
<evidence type="ECO:0000313" key="2">
    <source>
        <dbReference type="EMBL" id="KKN98911.1"/>
    </source>
</evidence>
<reference evidence="2" key="1">
    <citation type="journal article" date="2015" name="Nature">
        <title>Complex archaea that bridge the gap between prokaryotes and eukaryotes.</title>
        <authorList>
            <person name="Spang A."/>
            <person name="Saw J.H."/>
            <person name="Jorgensen S.L."/>
            <person name="Zaremba-Niedzwiedzka K."/>
            <person name="Martijn J."/>
            <person name="Lind A.E."/>
            <person name="van Eijk R."/>
            <person name="Schleper C."/>
            <person name="Guy L."/>
            <person name="Ettema T.J."/>
        </authorList>
    </citation>
    <scope>NUCLEOTIDE SEQUENCE</scope>
</reference>
<accession>A0A0F9XIA5</accession>
<feature type="compositionally biased region" description="Basic residues" evidence="1">
    <location>
        <begin position="277"/>
        <end position="290"/>
    </location>
</feature>
<evidence type="ECO:0000256" key="1">
    <source>
        <dbReference type="SAM" id="MobiDB-lite"/>
    </source>
</evidence>
<protein>
    <submittedName>
        <fullName evidence="2">Uncharacterized protein</fullName>
    </submittedName>
</protein>
<gene>
    <name evidence="2" type="ORF">LCGC14_0141560</name>
</gene>
<sequence length="290" mass="32847">MSSKSEKTIINTVDEDGKKLHLTIKMPGHKVLQEAQMVYNVELTSLIKQSVSGNKQLFSKQQLERHLNELGVWTEVDAKRFLQLQIELRESELKLKQGGIPVSEAKIIALTMKAKRAVLLVLYGQRSQFDAITMEAIADNHKFKFLLTKCIVVEETNVPLFTSINDYETKQNEKSAIDAATTLAGLIYGYDENTEAKLVENQWLEQFEFADNKGRLVDDNKRLIDSEGKLINEDGRFVDEKGSLVDNIGRPIDEDGNFVVKKTKPFTDDNGNPITKTTKKRKSVKSKVKK</sequence>
<name>A0A0F9XIA5_9ZZZZ</name>
<feature type="region of interest" description="Disordered" evidence="1">
    <location>
        <begin position="261"/>
        <end position="290"/>
    </location>
</feature>
<dbReference type="AlphaFoldDB" id="A0A0F9XIA5"/>
<proteinExistence type="predicted"/>